<gene>
    <name evidence="4" type="ORF">GR170_18410</name>
</gene>
<dbReference type="AlphaFoldDB" id="A0A6L7G919"/>
<name>A0A6L7G919_9RHOB</name>
<evidence type="ECO:0000313" key="5">
    <source>
        <dbReference type="Proteomes" id="UP000477911"/>
    </source>
</evidence>
<dbReference type="EMBL" id="WUMU01000021">
    <property type="protein sequence ID" value="MXN19810.1"/>
    <property type="molecule type" value="Genomic_DNA"/>
</dbReference>
<sequence>MQPGGVSMRPVPPRALFSGPLIATLCLVAPALRAEEVVLSGQVRQVTLYPDAARVARAVPLDLAPGDHQLVLPDMPFVDPALLRITTPSGQIGAVRWRDSALPPRTEADSPAIRDARARVKDAKAAVDALETRAKGAEAEAAAAGDRLKVLAGLGQNPAAADPATLPQLLSVVATQSLAARQDQLAAEGRAKALRDGLPPLQKAQEAAEQALAALLTAAGGRARLVVDFSNDSAVQGEMTVSYLTQDAGWQPAYDVSLVTTGASPALEIARKAVIRQASGEDWSDVKLDLSTARPSGQVAPSELWPELLRYGDPRAPMPLARAAGAPVAEMMMKADAVSPNDGLTLDYAYPQPVSLANGAEALTLSLGETRLAPELYARAVPMSDPSAYLMAGFTNEGTEPLLASDQAAFYLDGTYMGTRSLPLLPAGSAADWSFGPIDGLRLERQVVARSEGDRGVIAKSNRREEEVRLVLKNQTRRDWDLRVTDRVPYSEQDDLKITWQADPAPEARDVDGQRGILEWRLPLAAGVEKVITLQDSVSWPEGKVLN</sequence>
<dbReference type="Pfam" id="PF13600">
    <property type="entry name" value="DUF4140"/>
    <property type="match status" value="1"/>
</dbReference>
<protein>
    <submittedName>
        <fullName evidence="4">Mucoidy inhibitor MuiA family protein</fullName>
    </submittedName>
</protein>
<dbReference type="NCBIfam" id="TIGR02231">
    <property type="entry name" value="mucoidy inhibitor MuiA family protein"/>
    <property type="match status" value="2"/>
</dbReference>
<dbReference type="InterPro" id="IPR025554">
    <property type="entry name" value="DUF4140"/>
</dbReference>
<evidence type="ECO:0000313" key="4">
    <source>
        <dbReference type="EMBL" id="MXN19810.1"/>
    </source>
</evidence>
<keyword evidence="1" id="KW-0175">Coiled coil</keyword>
<dbReference type="InterPro" id="IPR037291">
    <property type="entry name" value="DUF4139"/>
</dbReference>
<evidence type="ECO:0000259" key="3">
    <source>
        <dbReference type="Pfam" id="PF13600"/>
    </source>
</evidence>
<accession>A0A6L7G919</accession>
<dbReference type="PANTHER" id="PTHR31005">
    <property type="entry name" value="DUF4139 DOMAIN-CONTAINING PROTEIN"/>
    <property type="match status" value="1"/>
</dbReference>
<organism evidence="4 5">
    <name type="scientific">Pseudooceanicola albus</name>
    <dbReference type="NCBI Taxonomy" id="2692189"/>
    <lineage>
        <taxon>Bacteria</taxon>
        <taxon>Pseudomonadati</taxon>
        <taxon>Pseudomonadota</taxon>
        <taxon>Alphaproteobacteria</taxon>
        <taxon>Rhodobacterales</taxon>
        <taxon>Paracoccaceae</taxon>
        <taxon>Pseudooceanicola</taxon>
    </lineage>
</organism>
<feature type="domain" description="DUF4140" evidence="3">
    <location>
        <begin position="46"/>
        <end position="142"/>
    </location>
</feature>
<dbReference type="Pfam" id="PF13598">
    <property type="entry name" value="DUF4139"/>
    <property type="match status" value="1"/>
</dbReference>
<feature type="coiled-coil region" evidence="1">
    <location>
        <begin position="113"/>
        <end position="147"/>
    </location>
</feature>
<reference evidence="4 5" key="1">
    <citation type="submission" date="2019-12" db="EMBL/GenBank/DDBJ databases">
        <authorList>
            <person name="Li M."/>
        </authorList>
    </citation>
    <scope>NUCLEOTIDE SEQUENCE [LARGE SCALE GENOMIC DNA]</scope>
    <source>
        <strain evidence="4 5">GBMRC 2024</strain>
    </source>
</reference>
<dbReference type="PANTHER" id="PTHR31005:SF8">
    <property type="entry name" value="DUF4139 DOMAIN-CONTAINING PROTEIN"/>
    <property type="match status" value="1"/>
</dbReference>
<dbReference type="InterPro" id="IPR011935">
    <property type="entry name" value="CHP02231"/>
</dbReference>
<feature type="domain" description="DUF4139" evidence="2">
    <location>
        <begin position="240"/>
        <end position="542"/>
    </location>
</feature>
<proteinExistence type="predicted"/>
<evidence type="ECO:0000256" key="1">
    <source>
        <dbReference type="SAM" id="Coils"/>
    </source>
</evidence>
<dbReference type="Proteomes" id="UP000477911">
    <property type="component" value="Unassembled WGS sequence"/>
</dbReference>
<evidence type="ECO:0000259" key="2">
    <source>
        <dbReference type="Pfam" id="PF13598"/>
    </source>
</evidence>
<comment type="caution">
    <text evidence="4">The sequence shown here is derived from an EMBL/GenBank/DDBJ whole genome shotgun (WGS) entry which is preliminary data.</text>
</comment>
<keyword evidence="5" id="KW-1185">Reference proteome</keyword>